<feature type="compositionally biased region" description="Polar residues" evidence="1">
    <location>
        <begin position="320"/>
        <end position="331"/>
    </location>
</feature>
<feature type="compositionally biased region" description="Basic and acidic residues" evidence="1">
    <location>
        <begin position="288"/>
        <end position="298"/>
    </location>
</feature>
<evidence type="ECO:0000259" key="2">
    <source>
        <dbReference type="PROSITE" id="PS50053"/>
    </source>
</evidence>
<gene>
    <name evidence="4" type="ORF">A7U60_g5162</name>
</gene>
<evidence type="ECO:0000256" key="1">
    <source>
        <dbReference type="SAM" id="MobiDB-lite"/>
    </source>
</evidence>
<dbReference type="SUPFAM" id="SSF54236">
    <property type="entry name" value="Ubiquitin-like"/>
    <property type="match status" value="1"/>
</dbReference>
<feature type="domain" description="Ubiquitin-like" evidence="2">
    <location>
        <begin position="1"/>
        <end position="72"/>
    </location>
</feature>
<dbReference type="Gene3D" id="3.10.20.90">
    <property type="entry name" value="Phosphatidylinositol 3-kinase Catalytic Subunit, Chain A, domain 1"/>
    <property type="match status" value="1"/>
</dbReference>
<proteinExistence type="predicted"/>
<dbReference type="Pfam" id="PF08325">
    <property type="entry name" value="WLM"/>
    <property type="match status" value="1"/>
</dbReference>
<name>A0A9Q5HX51_SANBA</name>
<feature type="region of interest" description="Disordered" evidence="1">
    <location>
        <begin position="274"/>
        <end position="331"/>
    </location>
</feature>
<feature type="domain" description="WLM" evidence="3">
    <location>
        <begin position="113"/>
        <end position="306"/>
    </location>
</feature>
<comment type="caution">
    <text evidence="4">The sequence shown here is derived from an EMBL/GenBank/DDBJ whole genome shotgun (WGS) entry which is preliminary data.</text>
</comment>
<accession>A0A9Q5HX51</accession>
<dbReference type="Proteomes" id="UP000757232">
    <property type="component" value="Unassembled WGS sequence"/>
</dbReference>
<dbReference type="PROSITE" id="PS50053">
    <property type="entry name" value="UBIQUITIN_2"/>
    <property type="match status" value="1"/>
</dbReference>
<dbReference type="PANTHER" id="PTHR47795">
    <property type="entry name" value="UBIQUITIN AND WLM DOMAIN-CONTAINING METALLOPROTEASE SPCC1442.07C"/>
    <property type="match status" value="1"/>
</dbReference>
<evidence type="ECO:0000313" key="5">
    <source>
        <dbReference type="Proteomes" id="UP000757232"/>
    </source>
</evidence>
<sequence>MNLTVTFRGESYPLEVPADHNLAALHEQLEALTSVPPSLQKLLYKGKKPNISPEETTLERAGLKDGMKVQLVGSRIDEIDGMKLAENEKRKKEEILARRKVMNLPKPRSTGSSSGAALSYRFHNLVPLAHLPRPDTALSLLQRLSSDPAIQHVMQFAVGTLTELAPHEHPNLLGLNVNRGEAIKLRLRTDSYDGFRLYSDIRRVLCHELAHNVWGDHDNNFKALNSQLNKDVVDFERSQREGAHTLLGTGPVYSPSGASSPSLFAPELESEAQAYILGGSPPSGPASDTREERRRRALEAAISRLRKEEEELEHSCGTAGPSSDAPTSNAS</sequence>
<dbReference type="EMBL" id="LNZH02000189">
    <property type="protein sequence ID" value="OCB87638.1"/>
    <property type="molecule type" value="Genomic_DNA"/>
</dbReference>
<evidence type="ECO:0000313" key="4">
    <source>
        <dbReference type="EMBL" id="OCB87638.1"/>
    </source>
</evidence>
<dbReference type="InterPro" id="IPR000626">
    <property type="entry name" value="Ubiquitin-like_dom"/>
</dbReference>
<dbReference type="InterPro" id="IPR013536">
    <property type="entry name" value="WLM_dom"/>
</dbReference>
<dbReference type="Pfam" id="PF00240">
    <property type="entry name" value="ubiquitin"/>
    <property type="match status" value="1"/>
</dbReference>
<organism evidence="4 5">
    <name type="scientific">Sanghuangporus baumii</name>
    <name type="common">Phellinus baumii</name>
    <dbReference type="NCBI Taxonomy" id="108892"/>
    <lineage>
        <taxon>Eukaryota</taxon>
        <taxon>Fungi</taxon>
        <taxon>Dikarya</taxon>
        <taxon>Basidiomycota</taxon>
        <taxon>Agaricomycotina</taxon>
        <taxon>Agaricomycetes</taxon>
        <taxon>Hymenochaetales</taxon>
        <taxon>Hymenochaetaceae</taxon>
        <taxon>Sanghuangporus</taxon>
    </lineage>
</organism>
<dbReference type="InterPro" id="IPR029071">
    <property type="entry name" value="Ubiquitin-like_domsf"/>
</dbReference>
<dbReference type="OrthoDB" id="49605at2759"/>
<dbReference type="GO" id="GO:0070628">
    <property type="term" value="F:proteasome binding"/>
    <property type="evidence" value="ECO:0007669"/>
    <property type="project" value="TreeGrafter"/>
</dbReference>
<evidence type="ECO:0000259" key="3">
    <source>
        <dbReference type="PROSITE" id="PS51397"/>
    </source>
</evidence>
<keyword evidence="5" id="KW-1185">Reference proteome</keyword>
<protein>
    <submittedName>
        <fullName evidence="4">WLM-domain-containing protein</fullName>
    </submittedName>
</protein>
<dbReference type="PANTHER" id="PTHR47795:SF1">
    <property type="entry name" value="DNA-DEPENDENT METALLOPROTEASE WSS1 HOMOLOG 2"/>
    <property type="match status" value="1"/>
</dbReference>
<dbReference type="AlphaFoldDB" id="A0A9Q5HX51"/>
<reference evidence="4" key="1">
    <citation type="submission" date="2016-06" db="EMBL/GenBank/DDBJ databases">
        <title>Draft Genome sequence of the fungus Inonotus baumii.</title>
        <authorList>
            <person name="Zhu H."/>
            <person name="Lin W."/>
        </authorList>
    </citation>
    <scope>NUCLEOTIDE SEQUENCE</scope>
    <source>
        <strain evidence="4">821</strain>
    </source>
</reference>
<dbReference type="PROSITE" id="PS51397">
    <property type="entry name" value="WLM"/>
    <property type="match status" value="1"/>
</dbReference>
<dbReference type="SMART" id="SM00213">
    <property type="entry name" value="UBQ"/>
    <property type="match status" value="1"/>
</dbReference>